<protein>
    <recommendedName>
        <fullName evidence="1">Methyltransferase type 11 domain-containing protein</fullName>
    </recommendedName>
</protein>
<dbReference type="InterPro" id="IPR013216">
    <property type="entry name" value="Methyltransf_11"/>
</dbReference>
<evidence type="ECO:0000313" key="2">
    <source>
        <dbReference type="EMBL" id="GLR86553.1"/>
    </source>
</evidence>
<dbReference type="InterPro" id="IPR029063">
    <property type="entry name" value="SAM-dependent_MTases_sf"/>
</dbReference>
<dbReference type="EMBL" id="BSOW01000010">
    <property type="protein sequence ID" value="GLR86553.1"/>
    <property type="molecule type" value="Genomic_DNA"/>
</dbReference>
<dbReference type="Gene3D" id="3.40.50.150">
    <property type="entry name" value="Vaccinia Virus protein VP39"/>
    <property type="match status" value="1"/>
</dbReference>
<reference evidence="3" key="1">
    <citation type="journal article" date="2019" name="Int. J. Syst. Evol. Microbiol.">
        <title>The Global Catalogue of Microorganisms (GCM) 10K type strain sequencing project: providing services to taxonomists for standard genome sequencing and annotation.</title>
        <authorList>
            <consortium name="The Broad Institute Genomics Platform"/>
            <consortium name="The Broad Institute Genome Sequencing Center for Infectious Disease"/>
            <person name="Wu L."/>
            <person name="Ma J."/>
        </authorList>
    </citation>
    <scope>NUCLEOTIDE SEQUENCE [LARGE SCALE GENOMIC DNA]</scope>
    <source>
        <strain evidence="3">NBRC 102520</strain>
    </source>
</reference>
<dbReference type="CDD" id="cd02440">
    <property type="entry name" value="AdoMet_MTases"/>
    <property type="match status" value="1"/>
</dbReference>
<sequence>MKARTRIPLTTDWDHAMETISCEIRSIKNPGRVLEILEAGCGRRWCLDIGDGGYVLTGIDLDAEALRIRRDETKDLHEGIVGDLRTTDFGQRTFDVIFNSYVLEHVPGARQVLENFNRWVKPGGLIIIMIPDPFSAHGFTARMTPHWIHVLFYRLILGYKNAGKPGYGPYPVTYDKVVSREGIRAFCGENGLVLAAEYGLSGASGLNNYSLKKKLLQAYKKTLQVLSLGRLSSDYNDVIFIIRKPTLPARANLQVSAAFPH</sequence>
<gene>
    <name evidence="2" type="ORF">GCM10007857_32640</name>
</gene>
<dbReference type="SUPFAM" id="SSF53335">
    <property type="entry name" value="S-adenosyl-L-methionine-dependent methyltransferases"/>
    <property type="match status" value="1"/>
</dbReference>
<feature type="domain" description="Methyltransferase type 11" evidence="1">
    <location>
        <begin position="37"/>
        <end position="128"/>
    </location>
</feature>
<evidence type="ECO:0000313" key="3">
    <source>
        <dbReference type="Proteomes" id="UP001156905"/>
    </source>
</evidence>
<keyword evidence="3" id="KW-1185">Reference proteome</keyword>
<accession>A0ABQ6AYE6</accession>
<comment type="caution">
    <text evidence="2">The sequence shown here is derived from an EMBL/GenBank/DDBJ whole genome shotgun (WGS) entry which is preliminary data.</text>
</comment>
<evidence type="ECO:0000259" key="1">
    <source>
        <dbReference type="Pfam" id="PF08241"/>
    </source>
</evidence>
<name>A0ABQ6AYE6_9BRAD</name>
<proteinExistence type="predicted"/>
<organism evidence="2 3">
    <name type="scientific">Bradyrhizobium iriomotense</name>
    <dbReference type="NCBI Taxonomy" id="441950"/>
    <lineage>
        <taxon>Bacteria</taxon>
        <taxon>Pseudomonadati</taxon>
        <taxon>Pseudomonadota</taxon>
        <taxon>Alphaproteobacteria</taxon>
        <taxon>Hyphomicrobiales</taxon>
        <taxon>Nitrobacteraceae</taxon>
        <taxon>Bradyrhizobium</taxon>
    </lineage>
</organism>
<dbReference type="Pfam" id="PF08241">
    <property type="entry name" value="Methyltransf_11"/>
    <property type="match status" value="1"/>
</dbReference>
<dbReference type="Proteomes" id="UP001156905">
    <property type="component" value="Unassembled WGS sequence"/>
</dbReference>
<dbReference type="PANTHER" id="PTHR43861">
    <property type="entry name" value="TRANS-ACONITATE 2-METHYLTRANSFERASE-RELATED"/>
    <property type="match status" value="1"/>
</dbReference>